<dbReference type="CDD" id="cd00321">
    <property type="entry name" value="SO_family_Moco"/>
    <property type="match status" value="1"/>
</dbReference>
<evidence type="ECO:0000313" key="2">
    <source>
        <dbReference type="EMBL" id="KGK98857.1"/>
    </source>
</evidence>
<accession>A0A099T125</accession>
<dbReference type="OrthoDB" id="24039at2157"/>
<dbReference type="Pfam" id="PF00174">
    <property type="entry name" value="Oxidored_molyb"/>
    <property type="match status" value="1"/>
</dbReference>
<reference evidence="2 3" key="1">
    <citation type="submission" date="2014-09" db="EMBL/GenBank/DDBJ databases">
        <title>Draft genome sequence of an obligately methylotrophic methanogen, Methanococcoides methylutens, isolated from marine sediment.</title>
        <authorList>
            <person name="Guan Y."/>
            <person name="Ngugi D.K."/>
            <person name="Blom J."/>
            <person name="Ali S."/>
            <person name="Ferry J.G."/>
            <person name="Stingl U."/>
        </authorList>
    </citation>
    <scope>NUCLEOTIDE SEQUENCE [LARGE SCALE GENOMIC DNA]</scope>
    <source>
        <strain evidence="2 3">DSM 2657</strain>
    </source>
</reference>
<dbReference type="PANTHER" id="PTHR43032">
    <property type="entry name" value="PROTEIN-METHIONINE-SULFOXIDE REDUCTASE"/>
    <property type="match status" value="1"/>
</dbReference>
<dbReference type="AlphaFoldDB" id="A0A099T125"/>
<evidence type="ECO:0000313" key="3">
    <source>
        <dbReference type="Proteomes" id="UP000029859"/>
    </source>
</evidence>
<dbReference type="Gene3D" id="3.90.420.10">
    <property type="entry name" value="Oxidoreductase, molybdopterin-binding domain"/>
    <property type="match status" value="1"/>
</dbReference>
<dbReference type="InterPro" id="IPR000572">
    <property type="entry name" value="OxRdtase_Mopterin-bd_dom"/>
</dbReference>
<protein>
    <submittedName>
        <fullName evidence="2">Oxidoreductase</fullName>
    </submittedName>
</protein>
<dbReference type="RefSeq" id="WP_048194058.1">
    <property type="nucleotide sequence ID" value="NZ_CAAGSM010000003.1"/>
</dbReference>
<evidence type="ECO:0000259" key="1">
    <source>
        <dbReference type="Pfam" id="PF00174"/>
    </source>
</evidence>
<name>A0A099T125_METMT</name>
<keyword evidence="3" id="KW-1185">Reference proteome</keyword>
<dbReference type="PROSITE" id="PS51257">
    <property type="entry name" value="PROKAR_LIPOPROTEIN"/>
    <property type="match status" value="1"/>
</dbReference>
<dbReference type="Proteomes" id="UP000029859">
    <property type="component" value="Unassembled WGS sequence"/>
</dbReference>
<dbReference type="InterPro" id="IPR036374">
    <property type="entry name" value="OxRdtase_Mopterin-bd_sf"/>
</dbReference>
<comment type="caution">
    <text evidence="2">The sequence shown here is derived from an EMBL/GenBank/DDBJ whole genome shotgun (WGS) entry which is preliminary data.</text>
</comment>
<dbReference type="SUPFAM" id="SSF56524">
    <property type="entry name" value="Oxidoreductase molybdopterin-binding domain"/>
    <property type="match status" value="1"/>
</dbReference>
<proteinExistence type="predicted"/>
<dbReference type="PANTHER" id="PTHR43032:SF2">
    <property type="entry name" value="BLL0505 PROTEIN"/>
    <property type="match status" value="1"/>
</dbReference>
<sequence length="226" mass="24960">MKWISTAILVILVSVIISSSGCVSSDSDTEGDGSDGIYGDEVETLEYQGVELTPINEQRNNAIKGTQWINEDTYLLKINGMVDTPQSLTYGQVTSYPNVSKVVILDCVEGWGFTAKWTGVPVKTLLDEAGVQEGATTVIFYSEDGYSTAHDLDYLVDNNIILGYKLNDVTLPEDRGFPFQLVAEGKYGYKWGKWITSIEVTDEPYEGYWESRGYNNNADVGGPRFG</sequence>
<feature type="domain" description="Oxidoreductase molybdopterin-binding" evidence="1">
    <location>
        <begin position="69"/>
        <end position="209"/>
    </location>
</feature>
<organism evidence="2 3">
    <name type="scientific">Methanococcoides methylutens</name>
    <dbReference type="NCBI Taxonomy" id="2226"/>
    <lineage>
        <taxon>Archaea</taxon>
        <taxon>Methanobacteriati</taxon>
        <taxon>Methanobacteriota</taxon>
        <taxon>Stenosarchaea group</taxon>
        <taxon>Methanomicrobia</taxon>
        <taxon>Methanosarcinales</taxon>
        <taxon>Methanosarcinaceae</taxon>
        <taxon>Methanococcoides</taxon>
    </lineage>
</organism>
<dbReference type="EMBL" id="JRHO01000010">
    <property type="protein sequence ID" value="KGK98857.1"/>
    <property type="molecule type" value="Genomic_DNA"/>
</dbReference>
<gene>
    <name evidence="2" type="ORF">LI82_06070</name>
</gene>